<dbReference type="InterPro" id="IPR052059">
    <property type="entry name" value="CR_Ser/Thr_kinase"/>
</dbReference>
<dbReference type="Gene3D" id="1.10.510.10">
    <property type="entry name" value="Transferase(Phosphotransferase) domain 1"/>
    <property type="match status" value="1"/>
</dbReference>
<gene>
    <name evidence="5" type="ORF">L3X38_023190</name>
</gene>
<keyword evidence="6" id="KW-1185">Reference proteome</keyword>
<evidence type="ECO:0000256" key="1">
    <source>
        <dbReference type="ARBA" id="ARBA00022679"/>
    </source>
</evidence>
<evidence type="ECO:0000313" key="6">
    <source>
        <dbReference type="Proteomes" id="UP001054821"/>
    </source>
</evidence>
<keyword evidence="1" id="KW-0808">Transferase</keyword>
<dbReference type="GO" id="GO:0005524">
    <property type="term" value="F:ATP binding"/>
    <property type="evidence" value="ECO:0007669"/>
    <property type="project" value="UniProtKB-KW"/>
</dbReference>
<evidence type="ECO:0000256" key="2">
    <source>
        <dbReference type="ARBA" id="ARBA00022741"/>
    </source>
</evidence>
<dbReference type="PANTHER" id="PTHR47973">
    <property type="entry name" value="CYSTEINE-RICH RECEPTOR-LIKE PROTEIN KINASE 3"/>
    <property type="match status" value="1"/>
</dbReference>
<dbReference type="GO" id="GO:0016301">
    <property type="term" value="F:kinase activity"/>
    <property type="evidence" value="ECO:0007669"/>
    <property type="project" value="UniProtKB-KW"/>
</dbReference>
<dbReference type="EMBL" id="JAJFAZ020000004">
    <property type="protein sequence ID" value="KAI5333060.1"/>
    <property type="molecule type" value="Genomic_DNA"/>
</dbReference>
<organism evidence="5 6">
    <name type="scientific">Prunus dulcis</name>
    <name type="common">Almond</name>
    <name type="synonym">Amygdalus dulcis</name>
    <dbReference type="NCBI Taxonomy" id="3755"/>
    <lineage>
        <taxon>Eukaryota</taxon>
        <taxon>Viridiplantae</taxon>
        <taxon>Streptophyta</taxon>
        <taxon>Embryophyta</taxon>
        <taxon>Tracheophyta</taxon>
        <taxon>Spermatophyta</taxon>
        <taxon>Magnoliopsida</taxon>
        <taxon>eudicotyledons</taxon>
        <taxon>Gunneridae</taxon>
        <taxon>Pentapetalae</taxon>
        <taxon>rosids</taxon>
        <taxon>fabids</taxon>
        <taxon>Rosales</taxon>
        <taxon>Rosaceae</taxon>
        <taxon>Amygdaloideae</taxon>
        <taxon>Amygdaleae</taxon>
        <taxon>Prunus</taxon>
    </lineage>
</organism>
<evidence type="ECO:0000256" key="3">
    <source>
        <dbReference type="ARBA" id="ARBA00022777"/>
    </source>
</evidence>
<protein>
    <submittedName>
        <fullName evidence="5">Uncharacterized protein</fullName>
    </submittedName>
</protein>
<proteinExistence type="predicted"/>
<keyword evidence="3" id="KW-0418">Kinase</keyword>
<dbReference type="Proteomes" id="UP001054821">
    <property type="component" value="Chromosome 4"/>
</dbReference>
<name>A0AAD4VXH5_PRUDU</name>
<dbReference type="AlphaFoldDB" id="A0AAD4VXH5"/>
<comment type="caution">
    <text evidence="5">The sequence shown here is derived from an EMBL/GenBank/DDBJ whole genome shotgun (WGS) entry which is preliminary data.</text>
</comment>
<reference evidence="5 6" key="1">
    <citation type="journal article" date="2022" name="G3 (Bethesda)">
        <title>Whole-genome sequence and methylome profiling of the almond [Prunus dulcis (Mill.) D.A. Webb] cultivar 'Nonpareil'.</title>
        <authorList>
            <person name="D'Amico-Willman K.M."/>
            <person name="Ouma W.Z."/>
            <person name="Meulia T."/>
            <person name="Sideli G.M."/>
            <person name="Gradziel T.M."/>
            <person name="Fresnedo-Ramirez J."/>
        </authorList>
    </citation>
    <scope>NUCLEOTIDE SEQUENCE [LARGE SCALE GENOMIC DNA]</scope>
    <source>
        <strain evidence="5">Clone GOH B32 T37-40</strain>
    </source>
</reference>
<evidence type="ECO:0000256" key="4">
    <source>
        <dbReference type="ARBA" id="ARBA00022840"/>
    </source>
</evidence>
<sequence length="85" mass="9880">MLQVWEHHERGQLVELVDTALNGIFNVEEACRFLKIGLLCTYDMPKLRRSMSTVVEMLTGERDVNEENISKPGLLSEFMDQDRRP</sequence>
<keyword evidence="2" id="KW-0547">Nucleotide-binding</keyword>
<accession>A0AAD4VXH5</accession>
<keyword evidence="4" id="KW-0067">ATP-binding</keyword>
<evidence type="ECO:0000313" key="5">
    <source>
        <dbReference type="EMBL" id="KAI5333060.1"/>
    </source>
</evidence>